<dbReference type="EnsemblPlants" id="AVESA.00010b.r2.3DG0533330.1">
    <property type="protein sequence ID" value="AVESA.00010b.r2.3DG0533330.1.CDS.1"/>
    <property type="gene ID" value="AVESA.00010b.r2.3DG0533330"/>
</dbReference>
<evidence type="ECO:0000313" key="1">
    <source>
        <dbReference type="EnsemblPlants" id="AVESA.00010b.r2.3DG0533330.1.CDS.1"/>
    </source>
</evidence>
<dbReference type="Proteomes" id="UP001732700">
    <property type="component" value="Chromosome 3D"/>
</dbReference>
<name>A0ACD5W0M6_AVESA</name>
<protein>
    <submittedName>
        <fullName evidence="1">Uncharacterized protein</fullName>
    </submittedName>
</protein>
<reference evidence="1" key="2">
    <citation type="submission" date="2025-09" db="UniProtKB">
        <authorList>
            <consortium name="EnsemblPlants"/>
        </authorList>
    </citation>
    <scope>IDENTIFICATION</scope>
</reference>
<evidence type="ECO:0000313" key="2">
    <source>
        <dbReference type="Proteomes" id="UP001732700"/>
    </source>
</evidence>
<accession>A0ACD5W0M6</accession>
<reference evidence="1" key="1">
    <citation type="submission" date="2021-05" db="EMBL/GenBank/DDBJ databases">
        <authorList>
            <person name="Scholz U."/>
            <person name="Mascher M."/>
            <person name="Fiebig A."/>
        </authorList>
    </citation>
    <scope>NUCLEOTIDE SEQUENCE [LARGE SCALE GENOMIC DNA]</scope>
</reference>
<keyword evidence="2" id="KW-1185">Reference proteome</keyword>
<proteinExistence type="predicted"/>
<sequence>MDVQGDRTLEFGDLIEPDTSLLTLDEPFGEEEIWNAVKRMPMHKAPGPDGFTTKFLRAYWGCIKSNVFDVFQELYELRGRGFGRLNRALLTLIPKHADASTLRDYKPISPIHLIAKLFAKVLSLCMDPKLDSSSAPSRAPSSLDAASTTTLSSCASPLGCFTALASPVFSSSSTSQILSTPCLGPSFLKNYYATALATASSSGW</sequence>
<organism evidence="1 2">
    <name type="scientific">Avena sativa</name>
    <name type="common">Oat</name>
    <dbReference type="NCBI Taxonomy" id="4498"/>
    <lineage>
        <taxon>Eukaryota</taxon>
        <taxon>Viridiplantae</taxon>
        <taxon>Streptophyta</taxon>
        <taxon>Embryophyta</taxon>
        <taxon>Tracheophyta</taxon>
        <taxon>Spermatophyta</taxon>
        <taxon>Magnoliopsida</taxon>
        <taxon>Liliopsida</taxon>
        <taxon>Poales</taxon>
        <taxon>Poaceae</taxon>
        <taxon>BOP clade</taxon>
        <taxon>Pooideae</taxon>
        <taxon>Poodae</taxon>
        <taxon>Poeae</taxon>
        <taxon>Poeae Chloroplast Group 1 (Aveneae type)</taxon>
        <taxon>Aveninae</taxon>
        <taxon>Avena</taxon>
    </lineage>
</organism>